<dbReference type="InterPro" id="IPR013534">
    <property type="entry name" value="Starch_synth_cat_dom"/>
</dbReference>
<keyword evidence="5" id="KW-0750">Starch biosynthesis</keyword>
<keyword evidence="4" id="KW-0808">Transferase</keyword>
<organism evidence="8 9">
    <name type="scientific">Dunaliella salina</name>
    <name type="common">Green alga</name>
    <name type="synonym">Protococcus salinus</name>
    <dbReference type="NCBI Taxonomy" id="3046"/>
    <lineage>
        <taxon>Eukaryota</taxon>
        <taxon>Viridiplantae</taxon>
        <taxon>Chlorophyta</taxon>
        <taxon>core chlorophytes</taxon>
        <taxon>Chlorophyceae</taxon>
        <taxon>CS clade</taxon>
        <taxon>Chlamydomonadales</taxon>
        <taxon>Dunaliellaceae</taxon>
        <taxon>Dunaliella</taxon>
    </lineage>
</organism>
<dbReference type="PANTHER" id="PTHR45825">
    <property type="entry name" value="GRANULE-BOUND STARCH SYNTHASE 1, CHLOROPLASTIC/AMYLOPLASTIC"/>
    <property type="match status" value="1"/>
</dbReference>
<dbReference type="Proteomes" id="UP000815325">
    <property type="component" value="Unassembled WGS sequence"/>
</dbReference>
<accession>A0ABQ7G9E6</accession>
<reference evidence="8" key="1">
    <citation type="submission" date="2017-08" db="EMBL/GenBank/DDBJ databases">
        <authorList>
            <person name="Polle J.E."/>
            <person name="Barry K."/>
            <person name="Cushman J."/>
            <person name="Schmutz J."/>
            <person name="Tran D."/>
            <person name="Hathwaick L.T."/>
            <person name="Yim W.C."/>
            <person name="Jenkins J."/>
            <person name="Mckie-Krisberg Z.M."/>
            <person name="Prochnik S."/>
            <person name="Lindquist E."/>
            <person name="Dockter R.B."/>
            <person name="Adam C."/>
            <person name="Molina H."/>
            <person name="Bunkerborg J."/>
            <person name="Jin E."/>
            <person name="Buchheim M."/>
            <person name="Magnuson J."/>
        </authorList>
    </citation>
    <scope>NUCLEOTIDE SEQUENCE</scope>
    <source>
        <strain evidence="8">CCAP 19/18</strain>
    </source>
</reference>
<dbReference type="EMBL" id="MU069967">
    <property type="protein sequence ID" value="KAF5831199.1"/>
    <property type="molecule type" value="Genomic_DNA"/>
</dbReference>
<evidence type="ECO:0000256" key="2">
    <source>
        <dbReference type="ARBA" id="ARBA00004727"/>
    </source>
</evidence>
<keyword evidence="9" id="KW-1185">Reference proteome</keyword>
<feature type="domain" description="Starch synthase catalytic" evidence="7">
    <location>
        <begin position="59"/>
        <end position="253"/>
    </location>
</feature>
<evidence type="ECO:0000256" key="6">
    <source>
        <dbReference type="ARBA" id="ARBA00023234"/>
    </source>
</evidence>
<evidence type="ECO:0000313" key="9">
    <source>
        <dbReference type="Proteomes" id="UP000815325"/>
    </source>
</evidence>
<keyword evidence="3" id="KW-0328">Glycosyltransferase</keyword>
<evidence type="ECO:0000256" key="3">
    <source>
        <dbReference type="ARBA" id="ARBA00022676"/>
    </source>
</evidence>
<name>A0ABQ7G9E6_DUNSA</name>
<gene>
    <name evidence="8" type="ORF">DUNSADRAFT_13457</name>
</gene>
<evidence type="ECO:0000256" key="5">
    <source>
        <dbReference type="ARBA" id="ARBA00022922"/>
    </source>
</evidence>
<sequence length="301" mass="33739">MRKKLSKSFNVVGVWHAGHHGCHWTSATHVLTFHALHSFTRAVLHHCSSLLLVCSQKRHDINGSEVGYFHHVNHGVDYVFVDHPSFPRPGGLYSDEFGTFGDNQFRFTLLTLAALEAPLVLPLGEQGLYGQDCIFMANDWHTALIPVYLAAKYRAHGVYNNARSILAIHNLRHQGVFPPGSYWSLGLPDNWYGTLEWQYPPDQRMGAYEEEGRAVNHIKAGIITADRIVTVSPGYAEEIKTWLGGWGMDGLLASRGFVLNGVINGIDTERAWPSPWTPTSPCWPSLVAWTPRKARTSCWKP</sequence>
<evidence type="ECO:0000313" key="8">
    <source>
        <dbReference type="EMBL" id="KAF5831199.1"/>
    </source>
</evidence>
<comment type="pathway">
    <text evidence="2">Glycan biosynthesis; starch biosynthesis.</text>
</comment>
<comment type="subcellular location">
    <subcellularLocation>
        <location evidence="1">Plastid</location>
        <location evidence="1">Amyloplast</location>
    </subcellularLocation>
</comment>
<evidence type="ECO:0000256" key="1">
    <source>
        <dbReference type="ARBA" id="ARBA00004602"/>
    </source>
</evidence>
<comment type="caution">
    <text evidence="8">The sequence shown here is derived from an EMBL/GenBank/DDBJ whole genome shotgun (WGS) entry which is preliminary data.</text>
</comment>
<dbReference type="SUPFAM" id="SSF53756">
    <property type="entry name" value="UDP-Glycosyltransferase/glycogen phosphorylase"/>
    <property type="match status" value="1"/>
</dbReference>
<proteinExistence type="predicted"/>
<evidence type="ECO:0000256" key="4">
    <source>
        <dbReference type="ARBA" id="ARBA00022679"/>
    </source>
</evidence>
<evidence type="ECO:0000259" key="7">
    <source>
        <dbReference type="Pfam" id="PF08323"/>
    </source>
</evidence>
<keyword evidence="6" id="KW-0934">Plastid</keyword>
<keyword evidence="6" id="KW-0035">Amyloplast</keyword>
<dbReference type="Gene3D" id="3.40.50.2000">
    <property type="entry name" value="Glycogen Phosphorylase B"/>
    <property type="match status" value="1"/>
</dbReference>
<dbReference type="Pfam" id="PF08323">
    <property type="entry name" value="Glyco_transf_5"/>
    <property type="match status" value="1"/>
</dbReference>
<dbReference type="PANTHER" id="PTHR45825:SF11">
    <property type="entry name" value="ALPHA AMYLASE DOMAIN-CONTAINING PROTEIN"/>
    <property type="match status" value="1"/>
</dbReference>
<protein>
    <submittedName>
        <fullName evidence="8">Starch synthase catalytic domain-containing protein</fullName>
    </submittedName>
</protein>